<accession>A0A7L9U1H6</accession>
<name>A0A7L9U1H6_9BURK</name>
<keyword evidence="2" id="KW-0012">Acyltransferase</keyword>
<keyword evidence="2" id="KW-0808">Transferase</keyword>
<dbReference type="RefSeq" id="WP_193685916.1">
    <property type="nucleotide sequence ID" value="NZ_CP062941.1"/>
</dbReference>
<dbReference type="GO" id="GO:0004314">
    <property type="term" value="F:[acyl-carrier-protein] S-malonyltransferase activity"/>
    <property type="evidence" value="ECO:0007669"/>
    <property type="project" value="TreeGrafter"/>
</dbReference>
<dbReference type="AlphaFoldDB" id="A0A7L9U1H6"/>
<evidence type="ECO:0000313" key="2">
    <source>
        <dbReference type="EMBL" id="QOL48873.1"/>
    </source>
</evidence>
<dbReference type="PANTHER" id="PTHR42681">
    <property type="entry name" value="MALONYL-COA-ACYL CARRIER PROTEIN TRANSACYLASE, MITOCHONDRIAL"/>
    <property type="match status" value="1"/>
</dbReference>
<dbReference type="GO" id="GO:0006633">
    <property type="term" value="P:fatty acid biosynthetic process"/>
    <property type="evidence" value="ECO:0007669"/>
    <property type="project" value="TreeGrafter"/>
</dbReference>
<dbReference type="SUPFAM" id="SSF55048">
    <property type="entry name" value="Probable ACP-binding domain of malonyl-CoA ACP transacylase"/>
    <property type="match status" value="1"/>
</dbReference>
<keyword evidence="3" id="KW-1185">Reference proteome</keyword>
<dbReference type="SMART" id="SM00827">
    <property type="entry name" value="PKS_AT"/>
    <property type="match status" value="1"/>
</dbReference>
<protein>
    <submittedName>
        <fullName evidence="2">Acyltransferase domain-containing protein</fullName>
    </submittedName>
</protein>
<proteinExistence type="predicted"/>
<dbReference type="InterPro" id="IPR016035">
    <property type="entry name" value="Acyl_Trfase/lysoPLipase"/>
</dbReference>
<dbReference type="InterPro" id="IPR050858">
    <property type="entry name" value="Mal-CoA-ACP_Trans/PKS_FabD"/>
</dbReference>
<evidence type="ECO:0000259" key="1">
    <source>
        <dbReference type="SMART" id="SM00827"/>
    </source>
</evidence>
<dbReference type="InterPro" id="IPR001227">
    <property type="entry name" value="Ac_transferase_dom_sf"/>
</dbReference>
<gene>
    <name evidence="2" type="ORF">LPB04_18240</name>
</gene>
<organism evidence="2 3">
    <name type="scientific">Massilia litorea</name>
    <dbReference type="NCBI Taxonomy" id="2769491"/>
    <lineage>
        <taxon>Bacteria</taxon>
        <taxon>Pseudomonadati</taxon>
        <taxon>Pseudomonadota</taxon>
        <taxon>Betaproteobacteria</taxon>
        <taxon>Burkholderiales</taxon>
        <taxon>Oxalobacteraceae</taxon>
        <taxon>Telluria group</taxon>
        <taxon>Massilia</taxon>
    </lineage>
</organism>
<dbReference type="SUPFAM" id="SSF52151">
    <property type="entry name" value="FabD/lysophospholipase-like"/>
    <property type="match status" value="1"/>
</dbReference>
<dbReference type="Gene3D" id="3.30.70.250">
    <property type="entry name" value="Malonyl-CoA ACP transacylase, ACP-binding"/>
    <property type="match status" value="1"/>
</dbReference>
<dbReference type="KEGG" id="mlir:LPB04_18240"/>
<sequence>MSARLLILCPGQGGQHAAMYDLARGDPAGAALLDACAPALDPDTLFDNRIAQPAIVAATLATWEALRPRLPAPALVAGYSIGELAAHGVAGALPAQDAIALASRRAALMDAAAAAGVRGALAAVSALPLERVRAIARACDWQLAIVNGEDACVAGGPASTYETFAGACEAAGARMQRLPVAVASHTPLIAAAVQPFAGALAGAPFHGWQCPVLSGISGVRIASKDAAVEHLSRQLAETIEWRACMDAAVESGISVALELGPGAALARMFAARHPQVACRSVAEFRSLDGVAAWVERQFER</sequence>
<dbReference type="InterPro" id="IPR014043">
    <property type="entry name" value="Acyl_transferase_dom"/>
</dbReference>
<dbReference type="Proteomes" id="UP000593875">
    <property type="component" value="Chromosome"/>
</dbReference>
<feature type="domain" description="Malonyl-CoA:ACP transacylase (MAT)" evidence="1">
    <location>
        <begin position="8"/>
        <end position="297"/>
    </location>
</feature>
<evidence type="ECO:0000313" key="3">
    <source>
        <dbReference type="Proteomes" id="UP000593875"/>
    </source>
</evidence>
<dbReference type="GO" id="GO:0005829">
    <property type="term" value="C:cytosol"/>
    <property type="evidence" value="ECO:0007669"/>
    <property type="project" value="TreeGrafter"/>
</dbReference>
<dbReference type="InterPro" id="IPR016036">
    <property type="entry name" value="Malonyl_transacylase_ACP-bd"/>
</dbReference>
<reference evidence="2 3" key="1">
    <citation type="submission" date="2020-10" db="EMBL/GenBank/DDBJ databases">
        <title>Genome sequencing of Massilia sp. LPB0304.</title>
        <authorList>
            <person name="Kim J."/>
        </authorList>
    </citation>
    <scope>NUCLEOTIDE SEQUENCE [LARGE SCALE GENOMIC DNA]</scope>
    <source>
        <strain evidence="2 3">LPB0304</strain>
    </source>
</reference>
<dbReference type="EMBL" id="CP062941">
    <property type="protein sequence ID" value="QOL48873.1"/>
    <property type="molecule type" value="Genomic_DNA"/>
</dbReference>
<dbReference type="Gene3D" id="3.40.366.10">
    <property type="entry name" value="Malonyl-Coenzyme A Acyl Carrier Protein, domain 2"/>
    <property type="match status" value="1"/>
</dbReference>
<dbReference type="Pfam" id="PF00698">
    <property type="entry name" value="Acyl_transf_1"/>
    <property type="match status" value="1"/>
</dbReference>
<dbReference type="PANTHER" id="PTHR42681:SF6">
    <property type="entry name" value="BLL0263 PROTEIN"/>
    <property type="match status" value="1"/>
</dbReference>